<accession>A0A1M6I3I4</accession>
<proteinExistence type="predicted"/>
<reference evidence="1 2" key="1">
    <citation type="submission" date="2016-11" db="EMBL/GenBank/DDBJ databases">
        <authorList>
            <person name="Jaros S."/>
            <person name="Januszkiewicz K."/>
            <person name="Wedrychowicz H."/>
        </authorList>
    </citation>
    <scope>NUCLEOTIDE SEQUENCE [LARGE SCALE GENOMIC DNA]</scope>
    <source>
        <strain evidence="1 2">DSM 5091</strain>
    </source>
</reference>
<dbReference type="AlphaFoldDB" id="A0A1M6I3I4"/>
<dbReference type="STRING" id="1122189.SAMN02745165_01998"/>
<dbReference type="Proteomes" id="UP000184171">
    <property type="component" value="Unassembled WGS sequence"/>
</dbReference>
<dbReference type="EMBL" id="FQZT01000006">
    <property type="protein sequence ID" value="SHJ29061.1"/>
    <property type="molecule type" value="Genomic_DNA"/>
</dbReference>
<dbReference type="OrthoDB" id="5402224at2"/>
<sequence length="94" mass="10981">MTSDSSCDFRNEDKQLKVGNQVKAYWCKDGFYYQGEGIITQLQRDNVTVQLQERVAWSDDYTAGRSIRLPRINDSVRWNARNCVRPLKKVGKKH</sequence>
<evidence type="ECO:0000313" key="1">
    <source>
        <dbReference type="EMBL" id="SHJ29061.1"/>
    </source>
</evidence>
<evidence type="ECO:0000313" key="2">
    <source>
        <dbReference type="Proteomes" id="UP000184171"/>
    </source>
</evidence>
<organism evidence="1 2">
    <name type="scientific">Malonomonas rubra DSM 5091</name>
    <dbReference type="NCBI Taxonomy" id="1122189"/>
    <lineage>
        <taxon>Bacteria</taxon>
        <taxon>Pseudomonadati</taxon>
        <taxon>Thermodesulfobacteriota</taxon>
        <taxon>Desulfuromonadia</taxon>
        <taxon>Desulfuromonadales</taxon>
        <taxon>Geopsychrobacteraceae</taxon>
        <taxon>Malonomonas</taxon>
    </lineage>
</organism>
<dbReference type="RefSeq" id="WP_072908432.1">
    <property type="nucleotide sequence ID" value="NZ_FQZT01000006.1"/>
</dbReference>
<keyword evidence="2" id="KW-1185">Reference proteome</keyword>
<evidence type="ECO:0008006" key="3">
    <source>
        <dbReference type="Google" id="ProtNLM"/>
    </source>
</evidence>
<protein>
    <recommendedName>
        <fullName evidence="3">Tudor domain-containing protein</fullName>
    </recommendedName>
</protein>
<gene>
    <name evidence="1" type="ORF">SAMN02745165_01998</name>
</gene>
<name>A0A1M6I3I4_MALRU</name>